<gene>
    <name evidence="5" type="ORF">QGM71_16210</name>
</gene>
<evidence type="ECO:0000259" key="3">
    <source>
        <dbReference type="PROSITE" id="PS51782"/>
    </source>
</evidence>
<dbReference type="SUPFAM" id="SSF51445">
    <property type="entry name" value="(Trans)glycosidases"/>
    <property type="match status" value="1"/>
</dbReference>
<dbReference type="Gene3D" id="3.10.50.10">
    <property type="match status" value="1"/>
</dbReference>
<name>A0ABU6KIA0_9BACI</name>
<dbReference type="InterPro" id="IPR029070">
    <property type="entry name" value="Chitinase_insertion_sf"/>
</dbReference>
<dbReference type="EMBL" id="JARZFX010000010">
    <property type="protein sequence ID" value="MEC5425032.1"/>
    <property type="molecule type" value="Genomic_DNA"/>
</dbReference>
<dbReference type="CDD" id="cd00118">
    <property type="entry name" value="LysM"/>
    <property type="match status" value="2"/>
</dbReference>
<dbReference type="Pfam" id="PF00704">
    <property type="entry name" value="Glyco_hydro_18"/>
    <property type="match status" value="1"/>
</dbReference>
<dbReference type="PANTHER" id="PTHR46066:SF2">
    <property type="entry name" value="CHITINASE DOMAIN-CONTAINING PROTEIN 1"/>
    <property type="match status" value="1"/>
</dbReference>
<organism evidence="5 6">
    <name type="scientific">Virgibacillus tibetensis</name>
    <dbReference type="NCBI Taxonomy" id="3042313"/>
    <lineage>
        <taxon>Bacteria</taxon>
        <taxon>Bacillati</taxon>
        <taxon>Bacillota</taxon>
        <taxon>Bacilli</taxon>
        <taxon>Bacillales</taxon>
        <taxon>Bacillaceae</taxon>
        <taxon>Virgibacillus</taxon>
    </lineage>
</organism>
<dbReference type="InterPro" id="IPR041704">
    <property type="entry name" value="CFLE_GH18"/>
</dbReference>
<feature type="domain" description="LysM" evidence="3">
    <location>
        <begin position="2"/>
        <end position="46"/>
    </location>
</feature>
<dbReference type="InterPro" id="IPR018392">
    <property type="entry name" value="LysM"/>
</dbReference>
<dbReference type="SMART" id="SM00257">
    <property type="entry name" value="LysM"/>
    <property type="match status" value="2"/>
</dbReference>
<dbReference type="GO" id="GO:0016787">
    <property type="term" value="F:hydrolase activity"/>
    <property type="evidence" value="ECO:0007669"/>
    <property type="project" value="UniProtKB-KW"/>
</dbReference>
<dbReference type="PROSITE" id="PS51782">
    <property type="entry name" value="LYSM"/>
    <property type="match status" value="2"/>
</dbReference>
<dbReference type="Proteomes" id="UP001335737">
    <property type="component" value="Unassembled WGS sequence"/>
</dbReference>
<evidence type="ECO:0000259" key="4">
    <source>
        <dbReference type="PROSITE" id="PS51910"/>
    </source>
</evidence>
<dbReference type="RefSeq" id="WP_327608591.1">
    <property type="nucleotide sequence ID" value="NZ_JARZFX010000010.1"/>
</dbReference>
<reference evidence="5 6" key="1">
    <citation type="journal article" date="2024" name="Int. J. Syst. Evol. Microbiol.">
        <title>Virgibacillus tibetensis sp. nov., isolated from salt lake on the Tibetan Plateau of China.</title>
        <authorList>
            <person name="Phurbu D."/>
            <person name="Liu Z.-X."/>
            <person name="Wang R."/>
            <person name="Zheng Y.-Y."/>
            <person name="Liu H.-C."/>
            <person name="Zhou Y.-G."/>
            <person name="Yu Y.-J."/>
            <person name="Li A.-H."/>
        </authorList>
    </citation>
    <scope>NUCLEOTIDE SEQUENCE [LARGE SCALE GENOMIC DNA]</scope>
    <source>
        <strain evidence="5 6">C22-A2</strain>
    </source>
</reference>
<keyword evidence="1 5" id="KW-0378">Hydrolase</keyword>
<feature type="domain" description="LysM" evidence="3">
    <location>
        <begin position="51"/>
        <end position="95"/>
    </location>
</feature>
<dbReference type="InterPro" id="IPR036779">
    <property type="entry name" value="LysM_dom_sf"/>
</dbReference>
<evidence type="ECO:0000313" key="6">
    <source>
        <dbReference type="Proteomes" id="UP001335737"/>
    </source>
</evidence>
<dbReference type="InterPro" id="IPR011583">
    <property type="entry name" value="Chitinase_II/V-like_cat"/>
</dbReference>
<dbReference type="Pfam" id="PF01476">
    <property type="entry name" value="LysM"/>
    <property type="match status" value="2"/>
</dbReference>
<dbReference type="InterPro" id="IPR017853">
    <property type="entry name" value="GH"/>
</dbReference>
<dbReference type="PROSITE" id="PS51910">
    <property type="entry name" value="GH18_2"/>
    <property type="match status" value="1"/>
</dbReference>
<dbReference type="SMART" id="SM00636">
    <property type="entry name" value="Glyco_18"/>
    <property type="match status" value="1"/>
</dbReference>
<dbReference type="CDD" id="cd02874">
    <property type="entry name" value="GH18_CFLE_spore_hydrolase"/>
    <property type="match status" value="1"/>
</dbReference>
<accession>A0ABU6KIA0</accession>
<keyword evidence="6" id="KW-1185">Reference proteome</keyword>
<evidence type="ECO:0000256" key="2">
    <source>
        <dbReference type="ARBA" id="ARBA00023295"/>
    </source>
</evidence>
<proteinExistence type="predicted"/>
<dbReference type="PANTHER" id="PTHR46066">
    <property type="entry name" value="CHITINASE DOMAIN-CONTAINING PROTEIN 1 FAMILY MEMBER"/>
    <property type="match status" value="1"/>
</dbReference>
<dbReference type="Gene3D" id="3.20.20.80">
    <property type="entry name" value="Glycosidases"/>
    <property type="match status" value="1"/>
</dbReference>
<dbReference type="InterPro" id="IPR001223">
    <property type="entry name" value="Glyco_hydro18_cat"/>
</dbReference>
<comment type="caution">
    <text evidence="5">The sequence shown here is derived from an EMBL/GenBank/DDBJ whole genome shotgun (WGS) entry which is preliminary data.</text>
</comment>
<dbReference type="Gene3D" id="3.10.350.10">
    <property type="entry name" value="LysM domain"/>
    <property type="match status" value="2"/>
</dbReference>
<dbReference type="SUPFAM" id="SSF54106">
    <property type="entry name" value="LysM domain"/>
    <property type="match status" value="2"/>
</dbReference>
<feature type="domain" description="GH18" evidence="4">
    <location>
        <begin position="103"/>
        <end position="429"/>
    </location>
</feature>
<evidence type="ECO:0000313" key="5">
    <source>
        <dbReference type="EMBL" id="MEC5425032.1"/>
    </source>
</evidence>
<keyword evidence="2" id="KW-0326">Glycosidase</keyword>
<sequence length="429" mass="47904">MQIHVVQQGETLWEIAAIYNTSATAITDANELETPDNLVVGQALVIPIIGQFYFVEPGDTLYSIAQRFGMSAQELAQINNFPVGNILPVGFRLYIPPQAKRAIQSNAYIEPMGDAVSQILENAARKTTPYLTYLAIFNYNVNRDGTLTPPPLNGLAEIARTNNAGLMLVVTNLEEGSFSAELGHIIVTVQAVQNTLLDNIINIAQEIGYTDVHFDLEFLPPEDREAYNSFLRKAKDRLAQAGLLMSTALAPKISAEQTGQWYEAHDYAAHGEIADFVVLMTYEWGYSYGPAMAVSPINEVRRVVEFALTVMPAEKILLGQNLYGYDWTLPFEEGGEAALAISPQQAIAIARENNAAIQYNETAQAPFFTYWDEQGNEHEVWFEDARSIQAKFDLIKELNLRGIAYWKLGLAFPQNWLLLQDQFIVQKIE</sequence>
<evidence type="ECO:0000256" key="1">
    <source>
        <dbReference type="ARBA" id="ARBA00022801"/>
    </source>
</evidence>
<protein>
    <submittedName>
        <fullName evidence="5">Glycoside hydrolase family 18 protein</fullName>
    </submittedName>
</protein>